<feature type="region of interest" description="Disordered" evidence="1">
    <location>
        <begin position="116"/>
        <end position="143"/>
    </location>
</feature>
<gene>
    <name evidence="2" type="ORF">PG993_013938</name>
</gene>
<dbReference type="EMBL" id="JAQQWK010000013">
    <property type="protein sequence ID" value="KAK8017612.1"/>
    <property type="molecule type" value="Genomic_DNA"/>
</dbReference>
<comment type="caution">
    <text evidence="2">The sequence shown here is derived from an EMBL/GenBank/DDBJ whole genome shotgun (WGS) entry which is preliminary data.</text>
</comment>
<protein>
    <submittedName>
        <fullName evidence="2">Uncharacterized protein</fullName>
    </submittedName>
</protein>
<feature type="region of interest" description="Disordered" evidence="1">
    <location>
        <begin position="241"/>
        <end position="263"/>
    </location>
</feature>
<evidence type="ECO:0000256" key="1">
    <source>
        <dbReference type="SAM" id="MobiDB-lite"/>
    </source>
</evidence>
<evidence type="ECO:0000313" key="3">
    <source>
        <dbReference type="Proteomes" id="UP001444661"/>
    </source>
</evidence>
<reference evidence="2 3" key="1">
    <citation type="submission" date="2023-01" db="EMBL/GenBank/DDBJ databases">
        <title>Analysis of 21 Apiospora genomes using comparative genomics revels a genus with tremendous synthesis potential of carbohydrate active enzymes and secondary metabolites.</title>
        <authorList>
            <person name="Sorensen T."/>
        </authorList>
    </citation>
    <scope>NUCLEOTIDE SEQUENCE [LARGE SCALE GENOMIC DNA]</scope>
    <source>
        <strain evidence="2 3">CBS 33761</strain>
    </source>
</reference>
<sequence length="263" mass="29201">MGLKVNIASHKDFKSLVLRDALVGRIKRLNRLLGIQQNEIQARYREVAARYQEVLELRWVCLKAQCMEQARQLYGTKLSHVMYDTIICGIDGIKDGVEVREKETTFVVSVHCVGRRASSSNNSSSSKTNDTSERTTLSLPSREQQDYELEQLDGCLAAALQRPKWMPRQLMLEVFDWQSGGGGDYHSHGSATPRTMPPPLVSRRRAAFCLGSFDACAIMQKEAEERPAEVAKVSADAALVVCDDDSSPESDRDASDPVISAGH</sequence>
<accession>A0ABR1RRU4</accession>
<evidence type="ECO:0000313" key="2">
    <source>
        <dbReference type="EMBL" id="KAK8017612.1"/>
    </source>
</evidence>
<organism evidence="2 3">
    <name type="scientific">Apiospora rasikravindrae</name>
    <dbReference type="NCBI Taxonomy" id="990691"/>
    <lineage>
        <taxon>Eukaryota</taxon>
        <taxon>Fungi</taxon>
        <taxon>Dikarya</taxon>
        <taxon>Ascomycota</taxon>
        <taxon>Pezizomycotina</taxon>
        <taxon>Sordariomycetes</taxon>
        <taxon>Xylariomycetidae</taxon>
        <taxon>Amphisphaeriales</taxon>
        <taxon>Apiosporaceae</taxon>
        <taxon>Apiospora</taxon>
    </lineage>
</organism>
<name>A0ABR1RRU4_9PEZI</name>
<proteinExistence type="predicted"/>
<keyword evidence="3" id="KW-1185">Reference proteome</keyword>
<dbReference type="Proteomes" id="UP001444661">
    <property type="component" value="Unassembled WGS sequence"/>
</dbReference>